<gene>
    <name evidence="1" type="ORF">UFOVP1304_29</name>
</gene>
<proteinExistence type="predicted"/>
<name>A0A6J5RY68_9CAUD</name>
<sequence length="542" mass="57816">MAAIGIKAFGGLKPLASPLLLASGDATAAQNVRLVSGSLVPLKATTTLQALSKIAPQTIFRYGTSSAETNYWLEFLSDTDIINSPVPNDAFGRVYWTDGGTARYATNTQILSGVIYPGASHVLGIPAPTQVPVVTGSAPADPADAEARVYTYTYVSAYGEEGPPSAPTAVASIDPTVAVSLAGMSTVPSGEYNIISKRIYRSSTVGISAQYQYVTEIPVANTTYSDTKSQSELGEVLPSTTWVGPPTGLKGLKMMANGVAIGFKENTVYLSEPSLPHAWPNQYPVDLQIVGLSPFRQSVAILTTGHPYLMTGVDPTAMSLERLEFPHACLSKQSIVDTGDGCLYASADGIVSVGAGGMKIVSEQLFDRAQWQAYNPSSMKAFFHDSRYHVLYTTSGGARGMLIFDYSGQGAILTTSNLNAATAITAGYSDARTDTLYLAQGTNIVRFNLSSSALTATWKTGIYRLIRPVSFTCGMVRAAAYPVTLRIYPDSRSVIVKNVTSQDAFRLPAGFRASNWQFEIETTTEVTMFAIATSTLELQQMS</sequence>
<protein>
    <submittedName>
        <fullName evidence="1">Uncharacterized protein</fullName>
    </submittedName>
</protein>
<dbReference type="EMBL" id="LR797253">
    <property type="protein sequence ID" value="CAB4197155.1"/>
    <property type="molecule type" value="Genomic_DNA"/>
</dbReference>
<evidence type="ECO:0000313" key="1">
    <source>
        <dbReference type="EMBL" id="CAB4197155.1"/>
    </source>
</evidence>
<accession>A0A6J5RY68</accession>
<organism evidence="1">
    <name type="scientific">uncultured Caudovirales phage</name>
    <dbReference type="NCBI Taxonomy" id="2100421"/>
    <lineage>
        <taxon>Viruses</taxon>
        <taxon>Duplodnaviria</taxon>
        <taxon>Heunggongvirae</taxon>
        <taxon>Uroviricota</taxon>
        <taxon>Caudoviricetes</taxon>
        <taxon>Peduoviridae</taxon>
        <taxon>Maltschvirus</taxon>
        <taxon>Maltschvirus maltsch</taxon>
    </lineage>
</organism>
<reference evidence="1" key="1">
    <citation type="submission" date="2020-05" db="EMBL/GenBank/DDBJ databases">
        <authorList>
            <person name="Chiriac C."/>
            <person name="Salcher M."/>
            <person name="Ghai R."/>
            <person name="Kavagutti S V."/>
        </authorList>
    </citation>
    <scope>NUCLEOTIDE SEQUENCE</scope>
</reference>